<reference evidence="1 2" key="1">
    <citation type="submission" date="2023-10" db="EMBL/GenBank/DDBJ databases">
        <title>Chromosome-scale genome assembly provides insights into flower coloration mechanisms of Canna indica.</title>
        <authorList>
            <person name="Li C."/>
        </authorList>
    </citation>
    <scope>NUCLEOTIDE SEQUENCE [LARGE SCALE GENOMIC DNA]</scope>
    <source>
        <tissue evidence="1">Flower</tissue>
    </source>
</reference>
<name>A0AAQ3L7V1_9LILI</name>
<accession>A0AAQ3L7V1</accession>
<evidence type="ECO:0000313" key="2">
    <source>
        <dbReference type="Proteomes" id="UP001327560"/>
    </source>
</evidence>
<evidence type="ECO:0000313" key="1">
    <source>
        <dbReference type="EMBL" id="WOL20378.1"/>
    </source>
</evidence>
<keyword evidence="2" id="KW-1185">Reference proteome</keyword>
<gene>
    <name evidence="1" type="ORF">Cni_G29183</name>
</gene>
<dbReference type="Proteomes" id="UP001327560">
    <property type="component" value="Chromosome 9"/>
</dbReference>
<sequence>MIASCDAESTLQRRHLKIFGPGSDSTKSSPITTSRLCAITTDFGSTCGWGVEGGNSVGIVGFPVFFCLLRKHQVEKAMSGSHGIGEVATSCNHQSMSPVSVLDYPLFDGEYIININSLNSVAQGRAANALQFISMQYESIHEPSTTFTIENLNPNPVYDSYISTIHEQSCH</sequence>
<dbReference type="AlphaFoldDB" id="A0AAQ3L7V1"/>
<dbReference type="EMBL" id="CP136898">
    <property type="protein sequence ID" value="WOL20378.1"/>
    <property type="molecule type" value="Genomic_DNA"/>
</dbReference>
<protein>
    <submittedName>
        <fullName evidence="1">Uncharacterized protein</fullName>
    </submittedName>
</protein>
<organism evidence="1 2">
    <name type="scientific">Canna indica</name>
    <name type="common">Indian-shot</name>
    <dbReference type="NCBI Taxonomy" id="4628"/>
    <lineage>
        <taxon>Eukaryota</taxon>
        <taxon>Viridiplantae</taxon>
        <taxon>Streptophyta</taxon>
        <taxon>Embryophyta</taxon>
        <taxon>Tracheophyta</taxon>
        <taxon>Spermatophyta</taxon>
        <taxon>Magnoliopsida</taxon>
        <taxon>Liliopsida</taxon>
        <taxon>Zingiberales</taxon>
        <taxon>Cannaceae</taxon>
        <taxon>Canna</taxon>
    </lineage>
</organism>
<proteinExistence type="predicted"/>